<evidence type="ECO:0000259" key="12">
    <source>
        <dbReference type="Pfam" id="PF00945"/>
    </source>
</evidence>
<dbReference type="EMBL" id="KX785335">
    <property type="protein sequence ID" value="APF29055.1"/>
    <property type="molecule type" value="Viral_cRNA"/>
</dbReference>
<evidence type="ECO:0000256" key="8">
    <source>
        <dbReference type="ARBA" id="ARBA00023086"/>
    </source>
</evidence>
<accession>A0A1L2YVF9</accession>
<keyword evidence="4" id="KW-1139">Helical capsid protein</keyword>
<feature type="domain" description="Rhabdovirus nucleocapsid" evidence="12">
    <location>
        <begin position="27"/>
        <end position="402"/>
    </location>
</feature>
<dbReference type="GO" id="GO:0019013">
    <property type="term" value="C:viral nucleocapsid"/>
    <property type="evidence" value="ECO:0007669"/>
    <property type="project" value="UniProtKB-KW"/>
</dbReference>
<keyword evidence="6" id="KW-0946">Virion</keyword>
<evidence type="ECO:0000256" key="7">
    <source>
        <dbReference type="ARBA" id="ARBA00022884"/>
    </source>
</evidence>
<evidence type="ECO:0000313" key="14">
    <source>
        <dbReference type="Proteomes" id="UP000289419"/>
    </source>
</evidence>
<name>A0A1L2YVF9_9RHAB</name>
<dbReference type="GeneID" id="41700754"/>
<dbReference type="OrthoDB" id="22890at10239"/>
<proteinExistence type="predicted"/>
<keyword evidence="10" id="KW-0687">Ribonucleoprotein</keyword>
<evidence type="ECO:0000256" key="3">
    <source>
        <dbReference type="ARBA" id="ARBA00014389"/>
    </source>
</evidence>
<keyword evidence="9" id="KW-1035">Host cytoplasm</keyword>
<evidence type="ECO:0000256" key="6">
    <source>
        <dbReference type="ARBA" id="ARBA00022844"/>
    </source>
</evidence>
<dbReference type="KEGG" id="vg:41700754"/>
<dbReference type="Proteomes" id="UP000289419">
    <property type="component" value="Segment"/>
</dbReference>
<dbReference type="Gene3D" id="1.10.3610.10">
    <property type="entry name" value="Nucleoprotein"/>
    <property type="match status" value="1"/>
</dbReference>
<dbReference type="SUPFAM" id="SSF140809">
    <property type="entry name" value="Rhabdovirus nucleoprotein-like"/>
    <property type="match status" value="1"/>
</dbReference>
<dbReference type="InterPro" id="IPR000448">
    <property type="entry name" value="Rhabdo_ncapsid"/>
</dbReference>
<evidence type="ECO:0000256" key="9">
    <source>
        <dbReference type="ARBA" id="ARBA00023200"/>
    </source>
</evidence>
<evidence type="ECO:0000256" key="5">
    <source>
        <dbReference type="ARBA" id="ARBA00022561"/>
    </source>
</evidence>
<dbReference type="GO" id="GO:0030430">
    <property type="term" value="C:host cell cytoplasm"/>
    <property type="evidence" value="ECO:0007669"/>
    <property type="project" value="UniProtKB-SubCell"/>
</dbReference>
<comment type="subcellular location">
    <subcellularLocation>
        <location evidence="1">Host cytoplasm</location>
    </subcellularLocation>
    <subcellularLocation>
        <location evidence="2">Virion</location>
    </subcellularLocation>
</comment>
<sequence>MDAHKFRYVDGSGKAWVKDVPSINMGDSVDDPTTWLNDGKRPKLTIPKAKSNMLKTVCKYFASQSASPENIEPDVALYLLYHLSVKYIKVDIKNKLTLKKNIYLNSGLKTVDDLFDVEEGEELKLSGDNETSDREMPELEILSALLANYRICGMASNADQKYVQTLKARMNRTFVQKQIIKEEIQENFYNALTWVNNYNYTRLCAGIDLLLFSDKNHPYSALRMATQSSKFKDCALIGEINHFLTTLSEAPMDAWEHALEQSISKEIINIMTCLGRGFEGEYANYAKEMGAMDKSPFSVTANPNLHNWMHMICAMLSSERSMNARLASGNQHTVFLTALACAYTYRSKTKIQAVIYKDDHDSHARSINESTDDQIGMLETAENLKALRDDGEEASEIWEWFNNKKTIISDERPGTIGSYLISKMH</sequence>
<evidence type="ECO:0000313" key="13">
    <source>
        <dbReference type="EMBL" id="APF29055.1"/>
    </source>
</evidence>
<protein>
    <recommendedName>
        <fullName evidence="3">Nucleoprotein</fullName>
    </recommendedName>
    <alternativeName>
        <fullName evidence="11">Nucleocapsid protein</fullName>
    </alternativeName>
</protein>
<reference evidence="13" key="1">
    <citation type="submission" date="2016-08" db="EMBL/GenBank/DDBJ databases">
        <title>Complete genome sequence of Menghai rhabdovirus, a novel mosquito-borne rhabdovirus from China.</title>
        <authorList>
            <person name="Sun Q."/>
            <person name="Zhao Q."/>
            <person name="An X."/>
            <person name="Guo X."/>
            <person name="Zuo S."/>
            <person name="Zhang X."/>
            <person name="Pei G."/>
            <person name="Liu W."/>
            <person name="Cheng S."/>
            <person name="Wang Y."/>
            <person name="Shu P."/>
            <person name="Mi Z."/>
            <person name="Huang Y."/>
            <person name="Zhang Z."/>
            <person name="Tong Y."/>
            <person name="Zhou H."/>
            <person name="Zhang J."/>
        </authorList>
    </citation>
    <scope>NUCLEOTIDE SEQUENCE [LARGE SCALE GENOMIC DNA]</scope>
    <source>
        <strain evidence="13">Menghai</strain>
    </source>
</reference>
<dbReference type="Pfam" id="PF00945">
    <property type="entry name" value="Rhabdo_ncap"/>
    <property type="match status" value="1"/>
</dbReference>
<dbReference type="GO" id="GO:1990904">
    <property type="term" value="C:ribonucleoprotein complex"/>
    <property type="evidence" value="ECO:0007669"/>
    <property type="project" value="UniProtKB-KW"/>
</dbReference>
<dbReference type="GO" id="GO:0019029">
    <property type="term" value="C:helical viral capsid"/>
    <property type="evidence" value="ECO:0007669"/>
    <property type="project" value="UniProtKB-KW"/>
</dbReference>
<organism evidence="13">
    <name type="scientific">Menghai virus</name>
    <dbReference type="NCBI Taxonomy" id="1919071"/>
    <lineage>
        <taxon>Viruses</taxon>
        <taxon>Riboviria</taxon>
        <taxon>Orthornavirae</taxon>
        <taxon>Negarnaviricota</taxon>
        <taxon>Haploviricotina</taxon>
        <taxon>Monjiviricetes</taxon>
        <taxon>Mononegavirales</taxon>
        <taxon>Rhabdoviridae</taxon>
        <taxon>Alpharhabdovirinae</taxon>
        <taxon>Almendravirus</taxon>
        <taxon>Almendravirus menghai</taxon>
    </lineage>
</organism>
<dbReference type="GO" id="GO:0003723">
    <property type="term" value="F:RNA binding"/>
    <property type="evidence" value="ECO:0007669"/>
    <property type="project" value="UniProtKB-KW"/>
</dbReference>
<dbReference type="InterPro" id="IPR023331">
    <property type="entry name" value="Rhabdovirus_ncapsid_C"/>
</dbReference>
<dbReference type="Gene3D" id="1.10.3570.10">
    <property type="entry name" value="Rhabdovirus nucleocapsid protein like domain"/>
    <property type="match status" value="1"/>
</dbReference>
<keyword evidence="7" id="KW-0694">RNA-binding</keyword>
<evidence type="ECO:0000256" key="2">
    <source>
        <dbReference type="ARBA" id="ARBA00004328"/>
    </source>
</evidence>
<evidence type="ECO:0000256" key="11">
    <source>
        <dbReference type="ARBA" id="ARBA00033344"/>
    </source>
</evidence>
<dbReference type="InterPro" id="IPR023330">
    <property type="entry name" value="Rhabdovirus_ncapsid_N"/>
</dbReference>
<evidence type="ECO:0000256" key="1">
    <source>
        <dbReference type="ARBA" id="ARBA00004192"/>
    </source>
</evidence>
<evidence type="ECO:0000256" key="4">
    <source>
        <dbReference type="ARBA" id="ARBA00022497"/>
    </source>
</evidence>
<keyword evidence="8" id="KW-0543">Viral nucleoprotein</keyword>
<keyword evidence="5" id="KW-0167">Capsid protein</keyword>
<dbReference type="InterPro" id="IPR035961">
    <property type="entry name" value="Rhabdovirus_nucleoprotein-like"/>
</dbReference>
<keyword evidence="14" id="KW-1185">Reference proteome</keyword>
<evidence type="ECO:0000256" key="10">
    <source>
        <dbReference type="ARBA" id="ARBA00023274"/>
    </source>
</evidence>
<dbReference type="RefSeq" id="YP_009552120.1">
    <property type="nucleotide sequence ID" value="NC_040602.1"/>
</dbReference>